<evidence type="ECO:0000256" key="6">
    <source>
        <dbReference type="ARBA" id="ARBA00023136"/>
    </source>
</evidence>
<dbReference type="EMBL" id="LOMY01000202">
    <property type="protein sequence ID" value="OCQ50596.1"/>
    <property type="molecule type" value="Genomic_DNA"/>
</dbReference>
<feature type="transmembrane region" description="Helical" evidence="7">
    <location>
        <begin position="12"/>
        <end position="37"/>
    </location>
</feature>
<organism evidence="8 9">
    <name type="scientific">Photorhabdus australis subsp. thailandensis</name>
    <dbReference type="NCBI Taxonomy" id="2805096"/>
    <lineage>
        <taxon>Bacteria</taxon>
        <taxon>Pseudomonadati</taxon>
        <taxon>Pseudomonadota</taxon>
        <taxon>Gammaproteobacteria</taxon>
        <taxon>Enterobacterales</taxon>
        <taxon>Morganellaceae</taxon>
        <taxon>Photorhabdus</taxon>
    </lineage>
</organism>
<evidence type="ECO:0000256" key="7">
    <source>
        <dbReference type="SAM" id="Phobius"/>
    </source>
</evidence>
<dbReference type="Pfam" id="PF01810">
    <property type="entry name" value="LysE"/>
    <property type="match status" value="1"/>
</dbReference>
<proteinExistence type="predicted"/>
<evidence type="ECO:0000256" key="4">
    <source>
        <dbReference type="ARBA" id="ARBA00022970"/>
    </source>
</evidence>
<dbReference type="AlphaFoldDB" id="A0A1C0TYA8"/>
<name>A0A1C0TYA8_9GAMM</name>
<protein>
    <submittedName>
        <fullName evidence="8">Homoserine/homoserine lactone efflux protein</fullName>
    </submittedName>
</protein>
<accession>A0A1C0TYA8</accession>
<evidence type="ECO:0000256" key="2">
    <source>
        <dbReference type="ARBA" id="ARBA00022475"/>
    </source>
</evidence>
<evidence type="ECO:0000313" key="9">
    <source>
        <dbReference type="Proteomes" id="UP000093476"/>
    </source>
</evidence>
<comment type="caution">
    <text evidence="8">The sequence shown here is derived from an EMBL/GenBank/DDBJ whole genome shotgun (WGS) entry which is preliminary data.</text>
</comment>
<gene>
    <name evidence="8" type="primary">rhtB_2</name>
    <name evidence="8" type="ORF">Ppb6_04376</name>
</gene>
<dbReference type="GO" id="GO:0005886">
    <property type="term" value="C:plasma membrane"/>
    <property type="evidence" value="ECO:0007669"/>
    <property type="project" value="UniProtKB-SubCell"/>
</dbReference>
<feature type="transmembrane region" description="Helical" evidence="7">
    <location>
        <begin position="49"/>
        <end position="70"/>
    </location>
</feature>
<evidence type="ECO:0000256" key="3">
    <source>
        <dbReference type="ARBA" id="ARBA00022692"/>
    </source>
</evidence>
<dbReference type="PANTHER" id="PTHR30086">
    <property type="entry name" value="ARGININE EXPORTER PROTEIN ARGO"/>
    <property type="match status" value="1"/>
</dbReference>
<feature type="transmembrane region" description="Helical" evidence="7">
    <location>
        <begin position="76"/>
        <end position="97"/>
    </location>
</feature>
<keyword evidence="9" id="KW-1185">Reference proteome</keyword>
<keyword evidence="4" id="KW-0813">Transport</keyword>
<evidence type="ECO:0000256" key="1">
    <source>
        <dbReference type="ARBA" id="ARBA00004651"/>
    </source>
</evidence>
<dbReference type="STRING" id="286156.Ppb6_04376"/>
<keyword evidence="6 7" id="KW-0472">Membrane</keyword>
<dbReference type="Proteomes" id="UP000093476">
    <property type="component" value="Unassembled WGS sequence"/>
</dbReference>
<dbReference type="PANTHER" id="PTHR30086:SF20">
    <property type="entry name" value="ARGININE EXPORTER PROTEIN ARGO-RELATED"/>
    <property type="match status" value="1"/>
</dbReference>
<keyword evidence="4" id="KW-0029">Amino-acid transport</keyword>
<dbReference type="InterPro" id="IPR001123">
    <property type="entry name" value="LeuE-type"/>
</dbReference>
<feature type="transmembrane region" description="Helical" evidence="7">
    <location>
        <begin position="117"/>
        <end position="138"/>
    </location>
</feature>
<feature type="transmembrane region" description="Helical" evidence="7">
    <location>
        <begin position="150"/>
        <end position="179"/>
    </location>
</feature>
<keyword evidence="5 7" id="KW-1133">Transmembrane helix</keyword>
<dbReference type="RefSeq" id="WP_065824822.1">
    <property type="nucleotide sequence ID" value="NZ_CAWMQZ010000202.1"/>
</dbReference>
<evidence type="ECO:0000256" key="5">
    <source>
        <dbReference type="ARBA" id="ARBA00022989"/>
    </source>
</evidence>
<dbReference type="GO" id="GO:0015171">
    <property type="term" value="F:amino acid transmembrane transporter activity"/>
    <property type="evidence" value="ECO:0007669"/>
    <property type="project" value="TreeGrafter"/>
</dbReference>
<keyword evidence="2" id="KW-1003">Cell membrane</keyword>
<evidence type="ECO:0000313" key="8">
    <source>
        <dbReference type="EMBL" id="OCQ50596.1"/>
    </source>
</evidence>
<comment type="subcellular location">
    <subcellularLocation>
        <location evidence="1">Cell membrane</location>
        <topology evidence="1">Multi-pass membrane protein</topology>
    </subcellularLocation>
</comment>
<reference evidence="8 9" key="1">
    <citation type="submission" date="2015-12" db="EMBL/GenBank/DDBJ databases">
        <title>Genome comparisons provide insights into the role of secondary metabolites in the pathogenic phase of the Photorhabdus life cycle.</title>
        <authorList>
            <person name="Tobias N.J."/>
            <person name="Mishra B."/>
            <person name="Gupta D.K."/>
            <person name="Thines M."/>
            <person name="Stinear T.P."/>
            <person name="Bode H.B."/>
        </authorList>
    </citation>
    <scope>NUCLEOTIDE SEQUENCE [LARGE SCALE GENOMIC DNA]</scope>
    <source>
        <strain evidence="8 9">PB68.1</strain>
    </source>
</reference>
<dbReference type="PATRIC" id="fig|286156.4.peg.5007"/>
<sequence length="213" mass="22164">MFTNFTTLQGLLGLLLTSSILIAVPGPSIMFIVGQALSVGRANALRGVIGNAIGTYCVAVVLALGIGSLLTQSSTALMVIRLLGAIALLFIGFQYLFFSKPLRVGENISSKKNKQTLALGIIVGATNPKALIMFGTIVPSFLAEGIDSPILSLLSFSLIPIGLGLVIDTAWVAAAHAVSSRASFTEKRMRLVNILGGGMITVMAIFLAMGALL</sequence>
<keyword evidence="3 7" id="KW-0812">Transmembrane</keyword>
<feature type="transmembrane region" description="Helical" evidence="7">
    <location>
        <begin position="191"/>
        <end position="212"/>
    </location>
</feature>